<keyword evidence="5" id="KW-0808">Transferase</keyword>
<dbReference type="Proteomes" id="UP000031623">
    <property type="component" value="Chromosome"/>
</dbReference>
<evidence type="ECO:0000256" key="2">
    <source>
        <dbReference type="ARBA" id="ARBA00005386"/>
    </source>
</evidence>
<dbReference type="PANTHER" id="PTHR44835:SF1">
    <property type="entry name" value="PROTEIN O-GLCNAC TRANSFERASE"/>
    <property type="match status" value="1"/>
</dbReference>
<accession>A0A090APL8</accession>
<dbReference type="PROSITE" id="PS50293">
    <property type="entry name" value="TPR_REGION"/>
    <property type="match status" value="4"/>
</dbReference>
<feature type="repeat" description="TPR" evidence="8">
    <location>
        <begin position="44"/>
        <end position="77"/>
    </location>
</feature>
<keyword evidence="11" id="KW-1185">Reference proteome</keyword>
<dbReference type="PROSITE" id="PS50005">
    <property type="entry name" value="TPR"/>
    <property type="match status" value="8"/>
</dbReference>
<comment type="similarity">
    <text evidence="2">Belongs to the glycosyltransferase 41 family. O-GlcNAc transferase subfamily.</text>
</comment>
<dbReference type="InterPro" id="IPR051939">
    <property type="entry name" value="Glycosyltr_41/O-GlcNAc_trsf"/>
</dbReference>
<keyword evidence="6" id="KW-0677">Repeat</keyword>
<dbReference type="InterPro" id="IPR019734">
    <property type="entry name" value="TPR_rpt"/>
</dbReference>
<dbReference type="PANTHER" id="PTHR44835">
    <property type="entry name" value="UDP-N-ACETYLGLUCOSAMINE--PEPTIDE N-ACETYLGLUCOSAMINYLTRANSFERASE SPINDLY-RELATED"/>
    <property type="match status" value="1"/>
</dbReference>
<dbReference type="SUPFAM" id="SSF53756">
    <property type="entry name" value="UDP-Glycosyltransferase/glycogen phosphorylase"/>
    <property type="match status" value="1"/>
</dbReference>
<evidence type="ECO:0000259" key="9">
    <source>
        <dbReference type="Pfam" id="PF13844"/>
    </source>
</evidence>
<comment type="pathway">
    <text evidence="1">Protein modification; protein glycosylation.</text>
</comment>
<keyword evidence="4" id="KW-0328">Glycosyltransferase</keyword>
<feature type="repeat" description="TPR" evidence="8">
    <location>
        <begin position="282"/>
        <end position="315"/>
    </location>
</feature>
<feature type="domain" description="O-GlcNAc transferase C-terminal" evidence="9">
    <location>
        <begin position="532"/>
        <end position="714"/>
    </location>
</feature>
<feature type="repeat" description="TPR" evidence="8">
    <location>
        <begin position="78"/>
        <end position="111"/>
    </location>
</feature>
<evidence type="ECO:0000256" key="6">
    <source>
        <dbReference type="ARBA" id="ARBA00022737"/>
    </source>
</evidence>
<dbReference type="InterPro" id="IPR011990">
    <property type="entry name" value="TPR-like_helical_dom_sf"/>
</dbReference>
<evidence type="ECO:0000313" key="10">
    <source>
        <dbReference type="EMBL" id="BAP58237.1"/>
    </source>
</evidence>
<sequence length="733" mass="81816">MTASTQTLTYSQALQLAFQHHQAGNLSQAEAIYRQALPIAPQPSELLHLLGVIAAQRQQFDEAIELINQAIALDNTVANFYSSLGGALSGQGQWAEAIENFNRALTLDPNHLEAHYNLGNLLRHHHQWAQAAQHYRQYLALNPNDATVHDYLGSVLLSQRQISEAVKCYQQALALKPNDAEINHNLGYALAELGKFSKAVDSYQRALALAPNNAQTHKNLGDVLRIQGHLDKAMVAYQQALALNPSDADTYNNLGTVFSQMGHLSKATRCFQQALQLVPDFSEAGSNLASSLLYQGLIQQAISYYQQILAARPNALTHSNLLLASQYQTDVDLTTLFSAHQQFNQQYVLPLAASIQPHLNDRCQQRKLKIGYISTDFHKHSVAYFIEPVLAQHDHEQFEIICYDNSTTTDKVTQRLKKSVDQWINCAGWSDEELAEKIRQAAIDILVDLGGHTNQNRLLVFARKPAPVQITYLGYPSTTGLTTIDYRITDNHVDPEGKTDSFNTEQLIRMPNSYFCYRPDDDSPPINPLPALKKKQITFGSFNNYAKLNADILASWAQILQRVPGAKLLLKARSLNDPDTRQQLKQKLIALGIDSGRLILANYADSTVAHLKYYHQIDIALDSYPYHGATTTCEALWMGVPVVTLGGERPASRMGLSILSALGLTELIADTPAEYIEIGVNLANDMSYLQKLRAGLRHKMQTSPLMDDQTFTRHLEMAYRQVWEKWCVGKSTA</sequence>
<dbReference type="Gene3D" id="3.40.50.11380">
    <property type="match status" value="1"/>
</dbReference>
<dbReference type="STRING" id="40754.THII_3940"/>
<dbReference type="GO" id="GO:0097363">
    <property type="term" value="F:protein O-acetylglucosaminyltransferase activity"/>
    <property type="evidence" value="ECO:0007669"/>
    <property type="project" value="UniProtKB-EC"/>
</dbReference>
<evidence type="ECO:0000256" key="5">
    <source>
        <dbReference type="ARBA" id="ARBA00022679"/>
    </source>
</evidence>
<dbReference type="Pfam" id="PF13174">
    <property type="entry name" value="TPR_6"/>
    <property type="match status" value="1"/>
</dbReference>
<evidence type="ECO:0000313" key="11">
    <source>
        <dbReference type="Proteomes" id="UP000031623"/>
    </source>
</evidence>
<reference evidence="10 11" key="1">
    <citation type="journal article" date="2014" name="ISME J.">
        <title>Ecophysiology of Thioploca ingrica as revealed by the complete genome sequence supplemented with proteomic evidence.</title>
        <authorList>
            <person name="Kojima H."/>
            <person name="Ogura Y."/>
            <person name="Yamamoto N."/>
            <person name="Togashi T."/>
            <person name="Mori H."/>
            <person name="Watanabe T."/>
            <person name="Nemoto F."/>
            <person name="Kurokawa K."/>
            <person name="Hayashi T."/>
            <person name="Fukui M."/>
        </authorList>
    </citation>
    <scope>NUCLEOTIDE SEQUENCE [LARGE SCALE GENOMIC DNA]</scope>
</reference>
<protein>
    <recommendedName>
        <fullName evidence="3">protein O-GlcNAc transferase</fullName>
        <ecNumber evidence="3">2.4.1.255</ecNumber>
    </recommendedName>
</protein>
<dbReference type="KEGG" id="tig:THII_3940"/>
<dbReference type="EC" id="2.4.1.255" evidence="3"/>
<keyword evidence="7 8" id="KW-0802">TPR repeat</keyword>
<dbReference type="Gene3D" id="1.25.40.10">
    <property type="entry name" value="Tetratricopeptide repeat domain"/>
    <property type="match status" value="4"/>
</dbReference>
<feature type="repeat" description="TPR" evidence="8">
    <location>
        <begin position="112"/>
        <end position="145"/>
    </location>
</feature>
<feature type="repeat" description="TPR" evidence="8">
    <location>
        <begin position="248"/>
        <end position="281"/>
    </location>
</feature>
<feature type="repeat" description="TPR" evidence="8">
    <location>
        <begin position="146"/>
        <end position="179"/>
    </location>
</feature>
<dbReference type="AlphaFoldDB" id="A0A090APL8"/>
<dbReference type="OrthoDB" id="5608566at2"/>
<evidence type="ECO:0000256" key="8">
    <source>
        <dbReference type="PROSITE-ProRule" id="PRU00339"/>
    </source>
</evidence>
<evidence type="ECO:0000256" key="1">
    <source>
        <dbReference type="ARBA" id="ARBA00004922"/>
    </source>
</evidence>
<dbReference type="InterPro" id="IPR029489">
    <property type="entry name" value="OGT/SEC/SPY_C"/>
</dbReference>
<dbReference type="Pfam" id="PF13844">
    <property type="entry name" value="Glyco_transf_41"/>
    <property type="match status" value="2"/>
</dbReference>
<dbReference type="SMART" id="SM00028">
    <property type="entry name" value="TPR"/>
    <property type="match status" value="9"/>
</dbReference>
<feature type="repeat" description="TPR" evidence="8">
    <location>
        <begin position="180"/>
        <end position="213"/>
    </location>
</feature>
<organism evidence="10 11">
    <name type="scientific">Thioploca ingrica</name>
    <dbReference type="NCBI Taxonomy" id="40754"/>
    <lineage>
        <taxon>Bacteria</taxon>
        <taxon>Pseudomonadati</taxon>
        <taxon>Pseudomonadota</taxon>
        <taxon>Gammaproteobacteria</taxon>
        <taxon>Thiotrichales</taxon>
        <taxon>Thiotrichaceae</taxon>
        <taxon>Thioploca</taxon>
    </lineage>
</organism>
<evidence type="ECO:0000256" key="4">
    <source>
        <dbReference type="ARBA" id="ARBA00022676"/>
    </source>
</evidence>
<dbReference type="SUPFAM" id="SSF48452">
    <property type="entry name" value="TPR-like"/>
    <property type="match status" value="2"/>
</dbReference>
<proteinExistence type="inferred from homology"/>
<dbReference type="Pfam" id="PF13432">
    <property type="entry name" value="TPR_16"/>
    <property type="match status" value="1"/>
</dbReference>
<feature type="repeat" description="TPR" evidence="8">
    <location>
        <begin position="214"/>
        <end position="247"/>
    </location>
</feature>
<evidence type="ECO:0000256" key="7">
    <source>
        <dbReference type="ARBA" id="ARBA00022803"/>
    </source>
</evidence>
<dbReference type="Pfam" id="PF13414">
    <property type="entry name" value="TPR_11"/>
    <property type="match status" value="2"/>
</dbReference>
<dbReference type="Gene3D" id="3.40.50.2000">
    <property type="entry name" value="Glycogen Phosphorylase B"/>
    <property type="match status" value="1"/>
</dbReference>
<gene>
    <name evidence="10" type="ORF">THII_3940</name>
</gene>
<dbReference type="Pfam" id="PF14559">
    <property type="entry name" value="TPR_19"/>
    <property type="match status" value="1"/>
</dbReference>
<dbReference type="HOGENOM" id="CLU_001721_4_0_6"/>
<evidence type="ECO:0000256" key="3">
    <source>
        <dbReference type="ARBA" id="ARBA00011970"/>
    </source>
</evidence>
<dbReference type="CDD" id="cd01635">
    <property type="entry name" value="Glycosyltransferase_GTB-type"/>
    <property type="match status" value="1"/>
</dbReference>
<name>A0A090APL8_9GAMM</name>
<feature type="domain" description="O-GlcNAc transferase C-terminal" evidence="9">
    <location>
        <begin position="363"/>
        <end position="516"/>
    </location>
</feature>
<dbReference type="EMBL" id="AP014633">
    <property type="protein sequence ID" value="BAP58237.1"/>
    <property type="molecule type" value="Genomic_DNA"/>
</dbReference>